<feature type="signal peptide" evidence="1">
    <location>
        <begin position="1"/>
        <end position="17"/>
    </location>
</feature>
<proteinExistence type="predicted"/>
<evidence type="ECO:0000313" key="3">
    <source>
        <dbReference type="Proteomes" id="UP001296104"/>
    </source>
</evidence>
<evidence type="ECO:0000256" key="1">
    <source>
        <dbReference type="SAM" id="SignalP"/>
    </source>
</evidence>
<feature type="chain" id="PRO_5042617090" evidence="1">
    <location>
        <begin position="18"/>
        <end position="170"/>
    </location>
</feature>
<keyword evidence="1" id="KW-0732">Signal</keyword>
<comment type="caution">
    <text evidence="2">The sequence shown here is derived from an EMBL/GenBank/DDBJ whole genome shotgun (WGS) entry which is preliminary data.</text>
</comment>
<keyword evidence="3" id="KW-1185">Reference proteome</keyword>
<name>A0AAI9EF28_9PEZI</name>
<dbReference type="EMBL" id="CAVMBE010000104">
    <property type="protein sequence ID" value="CAK4034102.1"/>
    <property type="molecule type" value="Genomic_DNA"/>
</dbReference>
<protein>
    <submittedName>
        <fullName evidence="2">Uncharacterized protein</fullName>
    </submittedName>
</protein>
<organism evidence="2 3">
    <name type="scientific">Lecanosticta acicola</name>
    <dbReference type="NCBI Taxonomy" id="111012"/>
    <lineage>
        <taxon>Eukaryota</taxon>
        <taxon>Fungi</taxon>
        <taxon>Dikarya</taxon>
        <taxon>Ascomycota</taxon>
        <taxon>Pezizomycotina</taxon>
        <taxon>Dothideomycetes</taxon>
        <taxon>Dothideomycetidae</taxon>
        <taxon>Mycosphaerellales</taxon>
        <taxon>Mycosphaerellaceae</taxon>
        <taxon>Lecanosticta</taxon>
    </lineage>
</organism>
<dbReference type="AlphaFoldDB" id="A0AAI9EF28"/>
<accession>A0AAI9EF28</accession>
<sequence>MEVLVLSLVAFAGMALAQGPTTNATTITTSTATANATTSSSPSTPASSNTTTGTCVASTFTGYESGLPSPYVVCSCNGFEAQLSTTTVEGTPYTVCSDAPEITVSVPAASTMAPAITTFGRKIAALRPEVAPSSPASQAASLNGPKSTGAAATLEKKVGLGGFMAALAVL</sequence>
<dbReference type="Proteomes" id="UP001296104">
    <property type="component" value="Unassembled WGS sequence"/>
</dbReference>
<gene>
    <name evidence="2" type="ORF">LECACI_7A009260</name>
</gene>
<reference evidence="2" key="1">
    <citation type="submission" date="2023-11" db="EMBL/GenBank/DDBJ databases">
        <authorList>
            <person name="Alioto T."/>
            <person name="Alioto T."/>
            <person name="Gomez Garrido J."/>
        </authorList>
    </citation>
    <scope>NUCLEOTIDE SEQUENCE</scope>
</reference>
<evidence type="ECO:0000313" key="2">
    <source>
        <dbReference type="EMBL" id="CAK4034102.1"/>
    </source>
</evidence>